<evidence type="ECO:0000313" key="9">
    <source>
        <dbReference type="Proteomes" id="UP001153076"/>
    </source>
</evidence>
<dbReference type="PANTHER" id="PTHR11062">
    <property type="entry name" value="EXOSTOSIN HEPARAN SULFATE GLYCOSYLTRANSFERASE -RELATED"/>
    <property type="match status" value="1"/>
</dbReference>
<proteinExistence type="inferred from homology"/>
<name>A0A9Q1GNH4_9CARY</name>
<keyword evidence="9" id="KW-1185">Reference proteome</keyword>
<evidence type="ECO:0000256" key="3">
    <source>
        <dbReference type="ARBA" id="ARBA00022676"/>
    </source>
</evidence>
<feature type="chain" id="PRO_5040202504" description="Exostosin GT47 domain-containing protein" evidence="6">
    <location>
        <begin position="26"/>
        <end position="347"/>
    </location>
</feature>
<organism evidence="8 9">
    <name type="scientific">Carnegiea gigantea</name>
    <dbReference type="NCBI Taxonomy" id="171969"/>
    <lineage>
        <taxon>Eukaryota</taxon>
        <taxon>Viridiplantae</taxon>
        <taxon>Streptophyta</taxon>
        <taxon>Embryophyta</taxon>
        <taxon>Tracheophyta</taxon>
        <taxon>Spermatophyta</taxon>
        <taxon>Magnoliopsida</taxon>
        <taxon>eudicotyledons</taxon>
        <taxon>Gunneridae</taxon>
        <taxon>Pentapetalae</taxon>
        <taxon>Caryophyllales</taxon>
        <taxon>Cactineae</taxon>
        <taxon>Cactaceae</taxon>
        <taxon>Cactoideae</taxon>
        <taxon>Echinocereeae</taxon>
        <taxon>Carnegiea</taxon>
    </lineage>
</organism>
<dbReference type="Proteomes" id="UP001153076">
    <property type="component" value="Unassembled WGS sequence"/>
</dbReference>
<protein>
    <recommendedName>
        <fullName evidence="7">Exostosin GT47 domain-containing protein</fullName>
    </recommendedName>
</protein>
<keyword evidence="4" id="KW-0735">Signal-anchor</keyword>
<dbReference type="EMBL" id="JAKOGI010002024">
    <property type="protein sequence ID" value="KAJ8423223.1"/>
    <property type="molecule type" value="Genomic_DNA"/>
</dbReference>
<gene>
    <name evidence="8" type="ORF">Cgig2_027649</name>
</gene>
<evidence type="ECO:0000256" key="4">
    <source>
        <dbReference type="ARBA" id="ARBA00022968"/>
    </source>
</evidence>
<dbReference type="OrthoDB" id="1924787at2759"/>
<comment type="subcellular location">
    <subcellularLocation>
        <location evidence="1">Golgi apparatus membrane</location>
        <topology evidence="1">Single-pass type II membrane protein</topology>
    </subcellularLocation>
</comment>
<comment type="similarity">
    <text evidence="2">Belongs to the glycosyltransferase 47 family.</text>
</comment>
<keyword evidence="4" id="KW-0812">Transmembrane</keyword>
<sequence>MATPPPLSLLTLLFLVLSPLPPAAAVDAAVYLSASTLFADYQKMLANFKIFIYPPDPQDDVASFTPPLSLFYTSLNSTIQFITRDPEEAHLFFLPFPPQSTRSLTRVIRRIRTSYPFWDRSLGADHFYLSCRGLGYASSRNVVELKKNAVQISCFPSPAGAFIPHKDVSLPPPSTTAFTPPLALDGVTVTRFLGYWRFDHVQSGSDLIRSLRDDPQFLIESGPSDQSVYTEKVRSSKFCLFAYEEGEVELLGVALAHGCVPVVITDRPIQDLPLMDVIRWSEIALFVGARVGPDELKRVLIRTCESGGYEKMRRLGVAAAHHFSWNESPQPCRIEMNTMEWKKSEMA</sequence>
<feature type="domain" description="Exostosin GT47" evidence="7">
    <location>
        <begin position="47"/>
        <end position="290"/>
    </location>
</feature>
<keyword evidence="3" id="KW-0808">Transferase</keyword>
<comment type="caution">
    <text evidence="8">The sequence shown here is derived from an EMBL/GenBank/DDBJ whole genome shotgun (WGS) entry which is preliminary data.</text>
</comment>
<evidence type="ECO:0000256" key="5">
    <source>
        <dbReference type="ARBA" id="ARBA00023034"/>
    </source>
</evidence>
<keyword evidence="3" id="KW-0328">Glycosyltransferase</keyword>
<dbReference type="Pfam" id="PF03016">
    <property type="entry name" value="Exostosin_GT47"/>
    <property type="match status" value="1"/>
</dbReference>
<dbReference type="PANTHER" id="PTHR11062:SF253">
    <property type="entry name" value="EXOSTOSIN GT47 DOMAIN-CONTAINING PROTEIN"/>
    <property type="match status" value="1"/>
</dbReference>
<keyword evidence="6" id="KW-0732">Signal</keyword>
<accession>A0A9Q1GNH4</accession>
<dbReference type="InterPro" id="IPR040911">
    <property type="entry name" value="Exostosin_GT47"/>
</dbReference>
<evidence type="ECO:0000256" key="2">
    <source>
        <dbReference type="ARBA" id="ARBA00010271"/>
    </source>
</evidence>
<evidence type="ECO:0000259" key="7">
    <source>
        <dbReference type="Pfam" id="PF03016"/>
    </source>
</evidence>
<dbReference type="InterPro" id="IPR004263">
    <property type="entry name" value="Exostosin"/>
</dbReference>
<dbReference type="AlphaFoldDB" id="A0A9Q1GNH4"/>
<evidence type="ECO:0000313" key="8">
    <source>
        <dbReference type="EMBL" id="KAJ8423223.1"/>
    </source>
</evidence>
<dbReference type="GO" id="GO:0016757">
    <property type="term" value="F:glycosyltransferase activity"/>
    <property type="evidence" value="ECO:0007669"/>
    <property type="project" value="UniProtKB-KW"/>
</dbReference>
<reference evidence="8" key="1">
    <citation type="submission" date="2022-04" db="EMBL/GenBank/DDBJ databases">
        <title>Carnegiea gigantea Genome sequencing and assembly v2.</title>
        <authorList>
            <person name="Copetti D."/>
            <person name="Sanderson M.J."/>
            <person name="Burquez A."/>
            <person name="Wojciechowski M.F."/>
        </authorList>
    </citation>
    <scope>NUCLEOTIDE SEQUENCE</scope>
    <source>
        <strain evidence="8">SGP5-SGP5p</strain>
        <tissue evidence="8">Aerial part</tissue>
    </source>
</reference>
<feature type="signal peptide" evidence="6">
    <location>
        <begin position="1"/>
        <end position="25"/>
    </location>
</feature>
<keyword evidence="5" id="KW-0333">Golgi apparatus</keyword>
<evidence type="ECO:0000256" key="6">
    <source>
        <dbReference type="SAM" id="SignalP"/>
    </source>
</evidence>
<dbReference type="GO" id="GO:0000139">
    <property type="term" value="C:Golgi membrane"/>
    <property type="evidence" value="ECO:0007669"/>
    <property type="project" value="UniProtKB-SubCell"/>
</dbReference>
<evidence type="ECO:0000256" key="1">
    <source>
        <dbReference type="ARBA" id="ARBA00004323"/>
    </source>
</evidence>